<feature type="transmembrane region" description="Helical" evidence="5">
    <location>
        <begin position="131"/>
        <end position="154"/>
    </location>
</feature>
<evidence type="ECO:0000259" key="6">
    <source>
        <dbReference type="Pfam" id="PF04932"/>
    </source>
</evidence>
<evidence type="ECO:0000256" key="4">
    <source>
        <dbReference type="ARBA" id="ARBA00023136"/>
    </source>
</evidence>
<evidence type="ECO:0000256" key="2">
    <source>
        <dbReference type="ARBA" id="ARBA00022692"/>
    </source>
</evidence>
<name>A0A507ZYH2_9FLAO</name>
<feature type="domain" description="O-antigen ligase-related" evidence="6">
    <location>
        <begin position="168"/>
        <end position="323"/>
    </location>
</feature>
<feature type="transmembrane region" description="Helical" evidence="5">
    <location>
        <begin position="343"/>
        <end position="375"/>
    </location>
</feature>
<keyword evidence="8" id="KW-1185">Reference proteome</keyword>
<feature type="transmembrane region" description="Helical" evidence="5">
    <location>
        <begin position="166"/>
        <end position="194"/>
    </location>
</feature>
<dbReference type="AlphaFoldDB" id="A0A507ZYH2"/>
<gene>
    <name evidence="7" type="ORF">FKR84_01900</name>
</gene>
<protein>
    <recommendedName>
        <fullName evidence="6">O-antigen ligase-related domain-containing protein</fullName>
    </recommendedName>
</protein>
<feature type="transmembrane region" description="Helical" evidence="5">
    <location>
        <begin position="200"/>
        <end position="223"/>
    </location>
</feature>
<dbReference type="EMBL" id="VIAR01000001">
    <property type="protein sequence ID" value="TQD40758.1"/>
    <property type="molecule type" value="Genomic_DNA"/>
</dbReference>
<dbReference type="InterPro" id="IPR051533">
    <property type="entry name" value="WaaL-like"/>
</dbReference>
<dbReference type="Pfam" id="PF04932">
    <property type="entry name" value="Wzy_C"/>
    <property type="match status" value="1"/>
</dbReference>
<evidence type="ECO:0000256" key="1">
    <source>
        <dbReference type="ARBA" id="ARBA00004141"/>
    </source>
</evidence>
<keyword evidence="3 5" id="KW-1133">Transmembrane helix</keyword>
<accession>A0A507ZYH2</accession>
<reference evidence="7 8" key="1">
    <citation type="submission" date="2019-06" db="EMBL/GenBank/DDBJ databases">
        <title>Flavibacter putida gen. nov., sp. nov., a novel marine bacterium of the family Flavobacteriaceae isolated from coastal seawater.</title>
        <authorList>
            <person name="Feng X."/>
        </authorList>
    </citation>
    <scope>NUCLEOTIDE SEQUENCE [LARGE SCALE GENOMIC DNA]</scope>
    <source>
        <strain evidence="7 8">PLHSN227</strain>
    </source>
</reference>
<dbReference type="PANTHER" id="PTHR37422">
    <property type="entry name" value="TEICHURONIC ACID BIOSYNTHESIS PROTEIN TUAE"/>
    <property type="match status" value="1"/>
</dbReference>
<dbReference type="PANTHER" id="PTHR37422:SF13">
    <property type="entry name" value="LIPOPOLYSACCHARIDE BIOSYNTHESIS PROTEIN PA4999-RELATED"/>
    <property type="match status" value="1"/>
</dbReference>
<evidence type="ECO:0000256" key="5">
    <source>
        <dbReference type="SAM" id="Phobius"/>
    </source>
</evidence>
<feature type="transmembrane region" description="Helical" evidence="5">
    <location>
        <begin position="6"/>
        <end position="24"/>
    </location>
</feature>
<organism evidence="7 8">
    <name type="scientific">Haloflavibacter putidus</name>
    <dbReference type="NCBI Taxonomy" id="2576776"/>
    <lineage>
        <taxon>Bacteria</taxon>
        <taxon>Pseudomonadati</taxon>
        <taxon>Bacteroidota</taxon>
        <taxon>Flavobacteriia</taxon>
        <taxon>Flavobacteriales</taxon>
        <taxon>Flavobacteriaceae</taxon>
        <taxon>Haloflavibacter</taxon>
    </lineage>
</organism>
<dbReference type="InterPro" id="IPR007016">
    <property type="entry name" value="O-antigen_ligase-rel_domated"/>
</dbReference>
<comment type="subcellular location">
    <subcellularLocation>
        <location evidence="1">Membrane</location>
        <topology evidence="1">Multi-pass membrane protein</topology>
    </subcellularLocation>
</comment>
<evidence type="ECO:0000313" key="7">
    <source>
        <dbReference type="EMBL" id="TQD40758.1"/>
    </source>
</evidence>
<evidence type="ECO:0000256" key="3">
    <source>
        <dbReference type="ARBA" id="ARBA00022989"/>
    </source>
</evidence>
<keyword evidence="4 5" id="KW-0472">Membrane</keyword>
<dbReference type="GO" id="GO:0016020">
    <property type="term" value="C:membrane"/>
    <property type="evidence" value="ECO:0007669"/>
    <property type="project" value="UniProtKB-SubCell"/>
</dbReference>
<keyword evidence="2 5" id="KW-0812">Transmembrane</keyword>
<evidence type="ECO:0000313" key="8">
    <source>
        <dbReference type="Proteomes" id="UP000317169"/>
    </source>
</evidence>
<sequence>MFQLGVTDELAILLVYGMGFLVLLLKHKLKIYQPEFIIIFSVLSFIYLLFYYENFISFFYEYYKLMVFMCFIPFLNNFRIESISSLLLSLRRYFIFVLGFNFIFIILQIYTDNQILAAIGYSELRVSGWTKIGRFTGLFDVGTLGATALIMLLLNEMPGKKNKAYYILLVLGILSILFSSSKTSYIIFIVWILILYRRYLLKHFIKIAIAIASFIAIAIYYTYDAIISKIEQYTYFFKSIEHPFLINLGVVEMRAMFWAQAIKIFLKHPFGLGLGTFGDASANYNPNAFKMSPNLWPDRVVVLSDSSLSHLLAEQGLVALIYLLLVVYPLAKAKKLKTYAYMLLSFYFIQIPFTMGFSAGTWPLLFALAYAIIYYEKKFGDVSR</sequence>
<comment type="caution">
    <text evidence="7">The sequence shown here is derived from an EMBL/GenBank/DDBJ whole genome shotgun (WGS) entry which is preliminary data.</text>
</comment>
<feature type="transmembrane region" description="Helical" evidence="5">
    <location>
        <begin position="90"/>
        <end position="111"/>
    </location>
</feature>
<dbReference type="Proteomes" id="UP000317169">
    <property type="component" value="Unassembled WGS sequence"/>
</dbReference>
<proteinExistence type="predicted"/>
<feature type="transmembrane region" description="Helical" evidence="5">
    <location>
        <begin position="36"/>
        <end position="52"/>
    </location>
</feature>
<feature type="transmembrane region" description="Helical" evidence="5">
    <location>
        <begin position="312"/>
        <end position="331"/>
    </location>
</feature>